<dbReference type="AlphaFoldDB" id="A0A4U5P982"/>
<dbReference type="Gene3D" id="3.40.30.10">
    <property type="entry name" value="Glutaredoxin"/>
    <property type="match status" value="1"/>
</dbReference>
<dbReference type="STRING" id="34508.A0A4U5P982"/>
<dbReference type="EMBL" id="AZBU02000002">
    <property type="protein sequence ID" value="TKR92553.1"/>
    <property type="molecule type" value="Genomic_DNA"/>
</dbReference>
<evidence type="ECO:0000313" key="4">
    <source>
        <dbReference type="Proteomes" id="UP000298663"/>
    </source>
</evidence>
<dbReference type="PANTHER" id="PTHR12232">
    <property type="entry name" value="SH3 DOMAIN-BINDING GLUTAMIC ACID-RICH-LIKE PROTEIN"/>
    <property type="match status" value="1"/>
</dbReference>
<sequence>MPESFSDPRLRCYIASIIGDTNIRKQVQRTLFILQSLNVPFTGIDITQRGNQEERKFMQENAVNKHHKGVPLPPQFFVNESYIGDYIDFEEAVEENVLPEFLQLIPKQSSEKPEVDGEEDEDEEELEDEDEEEAEGEEEAEDEADAEEPKSTLLSGLTL</sequence>
<dbReference type="Pfam" id="PF04908">
    <property type="entry name" value="SH3BGR"/>
    <property type="match status" value="1"/>
</dbReference>
<dbReference type="GO" id="GO:0005737">
    <property type="term" value="C:cytoplasm"/>
    <property type="evidence" value="ECO:0007669"/>
    <property type="project" value="TreeGrafter"/>
</dbReference>
<accession>A0A4U5P982</accession>
<dbReference type="InterPro" id="IPR036249">
    <property type="entry name" value="Thioredoxin-like_sf"/>
</dbReference>
<feature type="compositionally biased region" description="Acidic residues" evidence="2">
    <location>
        <begin position="116"/>
        <end position="146"/>
    </location>
</feature>
<organism evidence="3 4">
    <name type="scientific">Steinernema carpocapsae</name>
    <name type="common">Entomopathogenic nematode</name>
    <dbReference type="NCBI Taxonomy" id="34508"/>
    <lineage>
        <taxon>Eukaryota</taxon>
        <taxon>Metazoa</taxon>
        <taxon>Ecdysozoa</taxon>
        <taxon>Nematoda</taxon>
        <taxon>Chromadorea</taxon>
        <taxon>Rhabditida</taxon>
        <taxon>Tylenchina</taxon>
        <taxon>Panagrolaimomorpha</taxon>
        <taxon>Strongyloidoidea</taxon>
        <taxon>Steinernematidae</taxon>
        <taxon>Steinernema</taxon>
    </lineage>
</organism>
<reference evidence="3 4" key="2">
    <citation type="journal article" date="2019" name="G3 (Bethesda)">
        <title>Hybrid Assembly of the Genome of the Entomopathogenic Nematode Steinernema carpocapsae Identifies the X-Chromosome.</title>
        <authorList>
            <person name="Serra L."/>
            <person name="Macchietto M."/>
            <person name="Macias-Munoz A."/>
            <person name="McGill C.J."/>
            <person name="Rodriguez I.M."/>
            <person name="Rodriguez B."/>
            <person name="Murad R."/>
            <person name="Mortazavi A."/>
        </authorList>
    </citation>
    <scope>NUCLEOTIDE SEQUENCE [LARGE SCALE GENOMIC DNA]</scope>
    <source>
        <strain evidence="3 4">ALL</strain>
    </source>
</reference>
<name>A0A4U5P982_STECR</name>
<comment type="caution">
    <text evidence="3">The sequence shown here is derived from an EMBL/GenBank/DDBJ whole genome shotgun (WGS) entry which is preliminary data.</text>
</comment>
<dbReference type="PROSITE" id="PS51354">
    <property type="entry name" value="GLUTAREDOXIN_2"/>
    <property type="match status" value="1"/>
</dbReference>
<evidence type="ECO:0000256" key="2">
    <source>
        <dbReference type="SAM" id="MobiDB-lite"/>
    </source>
</evidence>
<gene>
    <name evidence="3" type="ORF">L596_007183</name>
</gene>
<dbReference type="Proteomes" id="UP000298663">
    <property type="component" value="Unassembled WGS sequence"/>
</dbReference>
<keyword evidence="4" id="KW-1185">Reference proteome</keyword>
<feature type="region of interest" description="Disordered" evidence="2">
    <location>
        <begin position="104"/>
        <end position="159"/>
    </location>
</feature>
<proteinExistence type="inferred from homology"/>
<dbReference type="PANTHER" id="PTHR12232:SF15">
    <property type="entry name" value="SH3 DOMAIN-BINDING GLUTAMIC ACID-RICH PROTEIN HOMOLOG"/>
    <property type="match status" value="1"/>
</dbReference>
<dbReference type="SUPFAM" id="SSF52833">
    <property type="entry name" value="Thioredoxin-like"/>
    <property type="match status" value="1"/>
</dbReference>
<evidence type="ECO:0000256" key="1">
    <source>
        <dbReference type="ARBA" id="ARBA00007764"/>
    </source>
</evidence>
<evidence type="ECO:0000313" key="3">
    <source>
        <dbReference type="EMBL" id="TKR92553.1"/>
    </source>
</evidence>
<reference evidence="3 4" key="1">
    <citation type="journal article" date="2015" name="Genome Biol.">
        <title>Comparative genomics of Steinernema reveals deeply conserved gene regulatory networks.</title>
        <authorList>
            <person name="Dillman A.R."/>
            <person name="Macchietto M."/>
            <person name="Porter C.F."/>
            <person name="Rogers A."/>
            <person name="Williams B."/>
            <person name="Antoshechkin I."/>
            <person name="Lee M.M."/>
            <person name="Goodwin Z."/>
            <person name="Lu X."/>
            <person name="Lewis E.E."/>
            <person name="Goodrich-Blair H."/>
            <person name="Stock S.P."/>
            <person name="Adams B.J."/>
            <person name="Sternberg P.W."/>
            <person name="Mortazavi A."/>
        </authorList>
    </citation>
    <scope>NUCLEOTIDE SEQUENCE [LARGE SCALE GENOMIC DNA]</scope>
    <source>
        <strain evidence="3 4">ALL</strain>
    </source>
</reference>
<dbReference type="OrthoDB" id="9932926at2759"/>
<comment type="similarity">
    <text evidence="1">Belongs to the SH3BGR family.</text>
</comment>
<protein>
    <submittedName>
        <fullName evidence="3">Uncharacterized protein</fullName>
    </submittedName>
</protein>
<dbReference type="InterPro" id="IPR051033">
    <property type="entry name" value="SH3BGR"/>
</dbReference>
<dbReference type="InterPro" id="IPR006993">
    <property type="entry name" value="Glut_rich_SH3-bd"/>
</dbReference>